<keyword evidence="17" id="KW-0046">Antibiotic resistance</keyword>
<dbReference type="GO" id="GO:0009002">
    <property type="term" value="F:serine-type D-Ala-D-Ala carboxypeptidase activity"/>
    <property type="evidence" value="ECO:0007669"/>
    <property type="project" value="UniProtKB-EC"/>
</dbReference>
<dbReference type="Gene3D" id="1.10.3810.10">
    <property type="entry name" value="Biosynthetic peptidoglycan transglycosylase-like"/>
    <property type="match status" value="1"/>
</dbReference>
<keyword evidence="6" id="KW-0121">Carboxypeptidase</keyword>
<keyword evidence="9 27" id="KW-0808">Transferase</keyword>
<feature type="domain" description="Glycosyl transferase family 51" evidence="25">
    <location>
        <begin position="97"/>
        <end position="270"/>
    </location>
</feature>
<evidence type="ECO:0000256" key="1">
    <source>
        <dbReference type="ARBA" id="ARBA00004249"/>
    </source>
</evidence>
<dbReference type="EC" id="2.4.99.28" evidence="21"/>
<evidence type="ECO:0000313" key="27">
    <source>
        <dbReference type="EMBL" id="VAW74765.1"/>
    </source>
</evidence>
<dbReference type="PANTHER" id="PTHR32282">
    <property type="entry name" value="BINDING PROTEIN TRANSPEPTIDASE, PUTATIVE-RELATED"/>
    <property type="match status" value="1"/>
</dbReference>
<dbReference type="EMBL" id="UOFL01000065">
    <property type="protein sequence ID" value="VAW74765.1"/>
    <property type="molecule type" value="Genomic_DNA"/>
</dbReference>
<evidence type="ECO:0000256" key="15">
    <source>
        <dbReference type="ARBA" id="ARBA00022989"/>
    </source>
</evidence>
<dbReference type="GO" id="GO:0008955">
    <property type="term" value="F:peptidoglycan glycosyltransferase activity"/>
    <property type="evidence" value="ECO:0007669"/>
    <property type="project" value="UniProtKB-EC"/>
</dbReference>
<keyword evidence="10 23" id="KW-0812">Transmembrane</keyword>
<keyword evidence="7" id="KW-0645">Protease</keyword>
<keyword evidence="18" id="KW-0511">Multifunctional enzyme</keyword>
<evidence type="ECO:0000256" key="4">
    <source>
        <dbReference type="ARBA" id="ARBA00022475"/>
    </source>
</evidence>
<evidence type="ECO:0000256" key="12">
    <source>
        <dbReference type="ARBA" id="ARBA00022960"/>
    </source>
</evidence>
<reference evidence="27" key="1">
    <citation type="submission" date="2018-06" db="EMBL/GenBank/DDBJ databases">
        <authorList>
            <person name="Zhirakovskaya E."/>
        </authorList>
    </citation>
    <scope>NUCLEOTIDE SEQUENCE</scope>
</reference>
<evidence type="ECO:0000259" key="26">
    <source>
        <dbReference type="Pfam" id="PF17092"/>
    </source>
</evidence>
<dbReference type="SUPFAM" id="SSF56601">
    <property type="entry name" value="beta-lactamase/transpeptidase-like"/>
    <property type="match status" value="1"/>
</dbReference>
<evidence type="ECO:0000256" key="21">
    <source>
        <dbReference type="ARBA" id="ARBA00044770"/>
    </source>
</evidence>
<dbReference type="FunFam" id="1.10.3810.10:FF:000003">
    <property type="entry name" value="Penicillin-binding protein 1a"/>
    <property type="match status" value="1"/>
</dbReference>
<keyword evidence="14" id="KW-0573">Peptidoglycan synthesis</keyword>
<keyword evidence="19" id="KW-0961">Cell wall biogenesis/degradation</keyword>
<protein>
    <recommendedName>
        <fullName evidence="3">Penicillin-binding protein 1A</fullName>
        <ecNumber evidence="21">2.4.99.28</ecNumber>
        <ecNumber evidence="2">3.4.16.4</ecNumber>
    </recommendedName>
</protein>
<evidence type="ECO:0000256" key="13">
    <source>
        <dbReference type="ARBA" id="ARBA00022968"/>
    </source>
</evidence>
<dbReference type="InterPro" id="IPR031376">
    <property type="entry name" value="PCB_OB"/>
</dbReference>
<evidence type="ECO:0000256" key="23">
    <source>
        <dbReference type="SAM" id="Phobius"/>
    </source>
</evidence>
<dbReference type="SUPFAM" id="SSF53955">
    <property type="entry name" value="Lysozyme-like"/>
    <property type="match status" value="1"/>
</dbReference>
<keyword evidence="5" id="KW-0997">Cell inner membrane</keyword>
<evidence type="ECO:0000256" key="20">
    <source>
        <dbReference type="ARBA" id="ARBA00034000"/>
    </source>
</evidence>
<evidence type="ECO:0000256" key="7">
    <source>
        <dbReference type="ARBA" id="ARBA00022670"/>
    </source>
</evidence>
<feature type="domain" description="Penicillin-binding protein OB-like" evidence="26">
    <location>
        <begin position="367"/>
        <end position="465"/>
    </location>
</feature>
<keyword evidence="15 23" id="KW-1133">Transmembrane helix</keyword>
<keyword evidence="4" id="KW-1003">Cell membrane</keyword>
<evidence type="ECO:0000256" key="22">
    <source>
        <dbReference type="ARBA" id="ARBA00049902"/>
    </source>
</evidence>
<dbReference type="PANTHER" id="PTHR32282:SF27">
    <property type="entry name" value="PENICILLIN-BINDING PROTEIN 1A"/>
    <property type="match status" value="1"/>
</dbReference>
<dbReference type="GO" id="GO:0006508">
    <property type="term" value="P:proteolysis"/>
    <property type="evidence" value="ECO:0007669"/>
    <property type="project" value="UniProtKB-KW"/>
</dbReference>
<evidence type="ECO:0000256" key="2">
    <source>
        <dbReference type="ARBA" id="ARBA00012448"/>
    </source>
</evidence>
<comment type="subcellular location">
    <subcellularLocation>
        <location evidence="1">Cell inner membrane</location>
        <topology evidence="1">Single-pass type II membrane protein</topology>
    </subcellularLocation>
</comment>
<feature type="domain" description="Penicillin-binding protein transpeptidase" evidence="24">
    <location>
        <begin position="467"/>
        <end position="730"/>
    </location>
</feature>
<dbReference type="NCBIfam" id="TIGR02074">
    <property type="entry name" value="PBP_1a_fam"/>
    <property type="match status" value="1"/>
</dbReference>
<evidence type="ECO:0000256" key="3">
    <source>
        <dbReference type="ARBA" id="ARBA00018638"/>
    </source>
</evidence>
<dbReference type="InterPro" id="IPR023346">
    <property type="entry name" value="Lysozyme-like_dom_sf"/>
</dbReference>
<sequence>MLYIYTHYALDKYLKNEYIQYVLSVITPEYFKKMHPLVTVIARLISFLLVSASLGAVFVAMVFVSLFLYLAPDMPAINNLSKYEFNVPLRVFSAERELIAEYGAQRRNPVSFKDIPVKLRNAFISAEDHRFYEHPGVDAKGVIRAALKLARTGKKAEGASTITMQLARNLWGKKQKTFKRKLIEVFVAFKIEAELSKEKILELYLNKIFLGKRSYGVQAAAHVYYGKNLKDLTIAQMAMIAGLPKAPSTFNPIINPKRALTRRAYVLGSMYKLGHITKEEYEVANKEQLSSIEHKANTAVSAPYVAEMVRAQIINKYGSNAYENGYNVYTTIRGKHQKAANKALRTALLAYDRRHGYRPPLARDLLNTEKTDTEKDKILKIYKDRGGLVAGMVLEVMDKSAKIYLGDGLEVFIDWKGIKWAKKYISDTRVGPAIKKASEALRRGDVVYVESMPKGKWSLAQVPKVAGALVAIDPKDGAVTALVGGFDFNDAANRGKFNRVMLARRQPGSNFKPFLYSAALAKGYTPATLINDAPVVFKSEHLEKDWKPDNSGKKLHGPIRMRLALAKSLNLVAIRLLQYVTIPKFIEYAQKFGFPKASMPPNLSLSLGSNEVTPYRLAAAYAIFANGGYRVSPYFITRIEQRGKGVLYRAEPTVACAKCERNPKKYPDINAAKRVMDAGVNYQINSMLRGVVQMGTARRASREIKRRDMAGKTGTTNDQIDAWFSGYTSHLVTTVWVGFDNNHSLGTREYGGVAALPAWIHFMKTVMKGKKQILPRLPSGMVSVKINKGDGLLAGGNSKGSMFETFRAKYVPKRYSSGMDGSGGDSKEGGDGPIF</sequence>
<dbReference type="GO" id="GO:0008658">
    <property type="term" value="F:penicillin binding"/>
    <property type="evidence" value="ECO:0007669"/>
    <property type="project" value="InterPro"/>
</dbReference>
<evidence type="ECO:0000259" key="24">
    <source>
        <dbReference type="Pfam" id="PF00905"/>
    </source>
</evidence>
<dbReference type="Gene3D" id="3.40.710.10">
    <property type="entry name" value="DD-peptidase/beta-lactamase superfamily"/>
    <property type="match status" value="2"/>
</dbReference>
<keyword evidence="12" id="KW-0133">Cell shape</keyword>
<dbReference type="GO" id="GO:0009252">
    <property type="term" value="P:peptidoglycan biosynthetic process"/>
    <property type="evidence" value="ECO:0007669"/>
    <property type="project" value="UniProtKB-KW"/>
</dbReference>
<accession>A0A3B0Y256</accession>
<dbReference type="GO" id="GO:0005886">
    <property type="term" value="C:plasma membrane"/>
    <property type="evidence" value="ECO:0007669"/>
    <property type="project" value="UniProtKB-SubCell"/>
</dbReference>
<dbReference type="InterPro" id="IPR012338">
    <property type="entry name" value="Beta-lactam/transpept-like"/>
</dbReference>
<name>A0A3B0Y256_9ZZZZ</name>
<evidence type="ECO:0000256" key="10">
    <source>
        <dbReference type="ARBA" id="ARBA00022692"/>
    </source>
</evidence>
<evidence type="ECO:0000256" key="16">
    <source>
        <dbReference type="ARBA" id="ARBA00023136"/>
    </source>
</evidence>
<dbReference type="InterPro" id="IPR036950">
    <property type="entry name" value="PBP_transglycosylase"/>
</dbReference>
<dbReference type="GO" id="GO:0030288">
    <property type="term" value="C:outer membrane-bounded periplasmic space"/>
    <property type="evidence" value="ECO:0007669"/>
    <property type="project" value="TreeGrafter"/>
</dbReference>
<dbReference type="InterPro" id="IPR050396">
    <property type="entry name" value="Glycosyltr_51/Transpeptidase"/>
</dbReference>
<proteinExistence type="predicted"/>
<dbReference type="Pfam" id="PF00905">
    <property type="entry name" value="Transpeptidase"/>
    <property type="match status" value="1"/>
</dbReference>
<evidence type="ECO:0000256" key="11">
    <source>
        <dbReference type="ARBA" id="ARBA00022801"/>
    </source>
</evidence>
<evidence type="ECO:0000256" key="6">
    <source>
        <dbReference type="ARBA" id="ARBA00022645"/>
    </source>
</evidence>
<dbReference type="InterPro" id="IPR001460">
    <property type="entry name" value="PCN-bd_Tpept"/>
</dbReference>
<evidence type="ECO:0000259" key="25">
    <source>
        <dbReference type="Pfam" id="PF00912"/>
    </source>
</evidence>
<dbReference type="GO" id="GO:0046677">
    <property type="term" value="P:response to antibiotic"/>
    <property type="evidence" value="ECO:0007669"/>
    <property type="project" value="UniProtKB-KW"/>
</dbReference>
<evidence type="ECO:0000256" key="9">
    <source>
        <dbReference type="ARBA" id="ARBA00022679"/>
    </source>
</evidence>
<evidence type="ECO:0000256" key="8">
    <source>
        <dbReference type="ARBA" id="ARBA00022676"/>
    </source>
</evidence>
<dbReference type="Pfam" id="PF00912">
    <property type="entry name" value="Transgly"/>
    <property type="match status" value="1"/>
</dbReference>
<evidence type="ECO:0000256" key="19">
    <source>
        <dbReference type="ARBA" id="ARBA00023316"/>
    </source>
</evidence>
<evidence type="ECO:0000256" key="14">
    <source>
        <dbReference type="ARBA" id="ARBA00022984"/>
    </source>
</evidence>
<evidence type="ECO:0000256" key="18">
    <source>
        <dbReference type="ARBA" id="ARBA00023268"/>
    </source>
</evidence>
<comment type="catalytic activity">
    <reaction evidence="22">
        <text>[GlcNAc-(1-&gt;4)-Mur2Ac(oyl-L-Ala-gamma-D-Glu-L-Lys-D-Ala-D-Ala)](n)-di-trans,octa-cis-undecaprenyl diphosphate + beta-D-GlcNAc-(1-&gt;4)-Mur2Ac(oyl-L-Ala-gamma-D-Glu-L-Lys-D-Ala-D-Ala)-di-trans,octa-cis-undecaprenyl diphosphate = [GlcNAc-(1-&gt;4)-Mur2Ac(oyl-L-Ala-gamma-D-Glu-L-Lys-D-Ala-D-Ala)](n+1)-di-trans,octa-cis-undecaprenyl diphosphate + di-trans,octa-cis-undecaprenyl diphosphate + H(+)</text>
        <dbReference type="Rhea" id="RHEA:23708"/>
        <dbReference type="Rhea" id="RHEA-COMP:9602"/>
        <dbReference type="Rhea" id="RHEA-COMP:9603"/>
        <dbReference type="ChEBI" id="CHEBI:15378"/>
        <dbReference type="ChEBI" id="CHEBI:58405"/>
        <dbReference type="ChEBI" id="CHEBI:60033"/>
        <dbReference type="ChEBI" id="CHEBI:78435"/>
        <dbReference type="EC" id="2.4.99.28"/>
    </reaction>
</comment>
<dbReference type="EC" id="3.4.16.4" evidence="2"/>
<keyword evidence="8 27" id="KW-0328">Glycosyltransferase</keyword>
<evidence type="ECO:0000256" key="5">
    <source>
        <dbReference type="ARBA" id="ARBA00022519"/>
    </source>
</evidence>
<dbReference type="Pfam" id="PF17092">
    <property type="entry name" value="PCB_OB"/>
    <property type="match status" value="1"/>
</dbReference>
<keyword evidence="13" id="KW-0735">Signal-anchor</keyword>
<gene>
    <name evidence="27" type="ORF">MNBD_GAMMA12-3385</name>
</gene>
<keyword evidence="11" id="KW-0378">Hydrolase</keyword>
<dbReference type="InterPro" id="IPR001264">
    <property type="entry name" value="Glyco_trans_51"/>
</dbReference>
<dbReference type="AlphaFoldDB" id="A0A3B0Y256"/>
<keyword evidence="16 23" id="KW-0472">Membrane</keyword>
<comment type="catalytic activity">
    <reaction evidence="20">
        <text>Preferential cleavage: (Ac)2-L-Lys-D-Ala-|-D-Ala. Also transpeptidation of peptidyl-alanyl moieties that are N-acyl substituents of D-alanine.</text>
        <dbReference type="EC" id="3.4.16.4"/>
    </reaction>
</comment>
<dbReference type="GO" id="GO:0008360">
    <property type="term" value="P:regulation of cell shape"/>
    <property type="evidence" value="ECO:0007669"/>
    <property type="project" value="UniProtKB-KW"/>
</dbReference>
<organism evidence="27">
    <name type="scientific">hydrothermal vent metagenome</name>
    <dbReference type="NCBI Taxonomy" id="652676"/>
    <lineage>
        <taxon>unclassified sequences</taxon>
        <taxon>metagenomes</taxon>
        <taxon>ecological metagenomes</taxon>
    </lineage>
</organism>
<dbReference type="GO" id="GO:0071555">
    <property type="term" value="P:cell wall organization"/>
    <property type="evidence" value="ECO:0007669"/>
    <property type="project" value="UniProtKB-KW"/>
</dbReference>
<evidence type="ECO:0000256" key="17">
    <source>
        <dbReference type="ARBA" id="ARBA00023251"/>
    </source>
</evidence>
<feature type="transmembrane region" description="Helical" evidence="23">
    <location>
        <begin position="40"/>
        <end position="71"/>
    </location>
</feature>